<evidence type="ECO:0000313" key="9">
    <source>
        <dbReference type="EMBL" id="MBL1074545.1"/>
    </source>
</evidence>
<sequence>MRAQGYIRGVRLAPGTPDSGYPFDLPVIRALASGIDFDPGITFFVGENGSGKSTLVEALAVAYGFNPEGGSQNFNFATRSSESELGAHLLVAKSGRRPRSRFFLRAESYYNVATEIEALDREPSFGPPLLPAYGGVSAHERSHGESFIDLISNRFRPGGLYLLDEPEAALSVRGCLAVLAHVADLAARDSQLIVATHSPILLSLPGAMIYEISDTGEIHRTSYDDALPVRLTRDFLADPDRYLRHLLDS</sequence>
<keyword evidence="10" id="KW-1185">Reference proteome</keyword>
<keyword evidence="7" id="KW-0472">Membrane</keyword>
<reference evidence="9 10" key="1">
    <citation type="submission" date="2021-01" db="EMBL/GenBank/DDBJ databases">
        <title>WGS of actinomycetes isolated from Thailand.</title>
        <authorList>
            <person name="Thawai C."/>
        </authorList>
    </citation>
    <scope>NUCLEOTIDE SEQUENCE [LARGE SCALE GENOMIC DNA]</scope>
    <source>
        <strain evidence="9 10">LPG 2</strain>
    </source>
</reference>
<keyword evidence="4" id="KW-0410">Iron transport</keyword>
<dbReference type="Pfam" id="PF13476">
    <property type="entry name" value="AAA_23"/>
    <property type="match status" value="1"/>
</dbReference>
<dbReference type="PANTHER" id="PTHR42771:SF2">
    <property type="entry name" value="IRON(3+)-HYDROXAMATE IMPORT ATP-BINDING PROTEIN FHUC"/>
    <property type="match status" value="1"/>
</dbReference>
<name>A0ABS1M2Y7_9NOCA</name>
<evidence type="ECO:0000256" key="4">
    <source>
        <dbReference type="ARBA" id="ARBA00022496"/>
    </source>
</evidence>
<comment type="subcellular location">
    <subcellularLocation>
        <location evidence="1">Cell membrane</location>
        <topology evidence="1">Peripheral membrane protein</topology>
    </subcellularLocation>
</comment>
<feature type="domain" description="AAA+ ATPase" evidence="8">
    <location>
        <begin position="38"/>
        <end position="224"/>
    </location>
</feature>
<gene>
    <name evidence="9" type="ORF">JK358_09060</name>
</gene>
<evidence type="ECO:0000256" key="1">
    <source>
        <dbReference type="ARBA" id="ARBA00004202"/>
    </source>
</evidence>
<evidence type="ECO:0000313" key="10">
    <source>
        <dbReference type="Proteomes" id="UP000602198"/>
    </source>
</evidence>
<keyword evidence="5" id="KW-0408">Iron</keyword>
<dbReference type="Proteomes" id="UP000602198">
    <property type="component" value="Unassembled WGS sequence"/>
</dbReference>
<dbReference type="InterPro" id="IPR027417">
    <property type="entry name" value="P-loop_NTPase"/>
</dbReference>
<keyword evidence="6" id="KW-0406">Ion transport</keyword>
<comment type="caution">
    <text evidence="9">The sequence shown here is derived from an EMBL/GenBank/DDBJ whole genome shotgun (WGS) entry which is preliminary data.</text>
</comment>
<keyword evidence="2" id="KW-0813">Transport</keyword>
<evidence type="ECO:0000256" key="7">
    <source>
        <dbReference type="ARBA" id="ARBA00023136"/>
    </source>
</evidence>
<dbReference type="InterPro" id="IPR038729">
    <property type="entry name" value="Rad50/SbcC_AAA"/>
</dbReference>
<evidence type="ECO:0000256" key="5">
    <source>
        <dbReference type="ARBA" id="ARBA00023004"/>
    </source>
</evidence>
<dbReference type="PANTHER" id="PTHR42771">
    <property type="entry name" value="IRON(3+)-HYDROXAMATE IMPORT ATP-BINDING PROTEIN FHUC"/>
    <property type="match status" value="1"/>
</dbReference>
<evidence type="ECO:0000256" key="3">
    <source>
        <dbReference type="ARBA" id="ARBA00022475"/>
    </source>
</evidence>
<dbReference type="InterPro" id="IPR003593">
    <property type="entry name" value="AAA+_ATPase"/>
</dbReference>
<protein>
    <submittedName>
        <fullName evidence="9">AAA family ATPase</fullName>
    </submittedName>
</protein>
<evidence type="ECO:0000256" key="6">
    <source>
        <dbReference type="ARBA" id="ARBA00023065"/>
    </source>
</evidence>
<dbReference type="EMBL" id="JAERRJ010000003">
    <property type="protein sequence ID" value="MBL1074545.1"/>
    <property type="molecule type" value="Genomic_DNA"/>
</dbReference>
<dbReference type="SMART" id="SM00382">
    <property type="entry name" value="AAA"/>
    <property type="match status" value="1"/>
</dbReference>
<dbReference type="InterPro" id="IPR051535">
    <property type="entry name" value="Siderophore_ABC-ATPase"/>
</dbReference>
<keyword evidence="3" id="KW-1003">Cell membrane</keyword>
<evidence type="ECO:0000259" key="8">
    <source>
        <dbReference type="SMART" id="SM00382"/>
    </source>
</evidence>
<organism evidence="9 10">
    <name type="scientific">Nocardia acididurans</name>
    <dbReference type="NCBI Taxonomy" id="2802282"/>
    <lineage>
        <taxon>Bacteria</taxon>
        <taxon>Bacillati</taxon>
        <taxon>Actinomycetota</taxon>
        <taxon>Actinomycetes</taxon>
        <taxon>Mycobacteriales</taxon>
        <taxon>Nocardiaceae</taxon>
        <taxon>Nocardia</taxon>
    </lineage>
</organism>
<dbReference type="SUPFAM" id="SSF52540">
    <property type="entry name" value="P-loop containing nucleoside triphosphate hydrolases"/>
    <property type="match status" value="1"/>
</dbReference>
<accession>A0ABS1M2Y7</accession>
<dbReference type="Gene3D" id="3.40.50.300">
    <property type="entry name" value="P-loop containing nucleotide triphosphate hydrolases"/>
    <property type="match status" value="2"/>
</dbReference>
<evidence type="ECO:0000256" key="2">
    <source>
        <dbReference type="ARBA" id="ARBA00022448"/>
    </source>
</evidence>
<proteinExistence type="predicted"/>